<dbReference type="EMBL" id="FWXV01000002">
    <property type="protein sequence ID" value="SMC95777.1"/>
    <property type="molecule type" value="Genomic_DNA"/>
</dbReference>
<evidence type="ECO:0000259" key="2">
    <source>
        <dbReference type="Pfam" id="PF08327"/>
    </source>
</evidence>
<dbReference type="Proteomes" id="UP000192674">
    <property type="component" value="Unassembled WGS sequence"/>
</dbReference>
<dbReference type="OrthoDB" id="3365660at2"/>
<dbReference type="Gene3D" id="3.30.530.20">
    <property type="match status" value="1"/>
</dbReference>
<gene>
    <name evidence="3" type="ORF">SAMN05661093_03210</name>
</gene>
<dbReference type="AlphaFoldDB" id="A0A1W2DE66"/>
<evidence type="ECO:0000256" key="1">
    <source>
        <dbReference type="ARBA" id="ARBA00006817"/>
    </source>
</evidence>
<sequence>MADLTITRVFDAPRELVFELWTRPEHMAGWYGPIGLTTPLSSISMDVRPGGTWRATMVNDADGTEYPQGGTYQEVVAPERLVFTWGEPDDPARQALVTVMLAEAGGKTTMTFLITNLPDDLRESVNEGWTSAFESLANYLETK</sequence>
<feature type="domain" description="Activator of Hsp90 ATPase homologue 1/2-like C-terminal" evidence="2">
    <location>
        <begin position="11"/>
        <end position="141"/>
    </location>
</feature>
<dbReference type="RefSeq" id="WP_084427153.1">
    <property type="nucleotide sequence ID" value="NZ_FWXV01000002.1"/>
</dbReference>
<evidence type="ECO:0000313" key="4">
    <source>
        <dbReference type="Proteomes" id="UP000192674"/>
    </source>
</evidence>
<organism evidence="3 4">
    <name type="scientific">Kibdelosporangium aridum</name>
    <dbReference type="NCBI Taxonomy" id="2030"/>
    <lineage>
        <taxon>Bacteria</taxon>
        <taxon>Bacillati</taxon>
        <taxon>Actinomycetota</taxon>
        <taxon>Actinomycetes</taxon>
        <taxon>Pseudonocardiales</taxon>
        <taxon>Pseudonocardiaceae</taxon>
        <taxon>Kibdelosporangium</taxon>
    </lineage>
</organism>
<name>A0A1W2DE66_KIBAR</name>
<keyword evidence="4" id="KW-1185">Reference proteome</keyword>
<accession>A0A1W2DE66</accession>
<dbReference type="InterPro" id="IPR023393">
    <property type="entry name" value="START-like_dom_sf"/>
</dbReference>
<evidence type="ECO:0000313" key="3">
    <source>
        <dbReference type="EMBL" id="SMC95777.1"/>
    </source>
</evidence>
<dbReference type="InterPro" id="IPR013538">
    <property type="entry name" value="ASHA1/2-like_C"/>
</dbReference>
<reference evidence="3 4" key="1">
    <citation type="submission" date="2017-04" db="EMBL/GenBank/DDBJ databases">
        <authorList>
            <person name="Afonso C.L."/>
            <person name="Miller P.J."/>
            <person name="Scott M.A."/>
            <person name="Spackman E."/>
            <person name="Goraichik I."/>
            <person name="Dimitrov K.M."/>
            <person name="Suarez D.L."/>
            <person name="Swayne D.E."/>
        </authorList>
    </citation>
    <scope>NUCLEOTIDE SEQUENCE [LARGE SCALE GENOMIC DNA]</scope>
    <source>
        <strain evidence="3 4">DSM 43828</strain>
    </source>
</reference>
<protein>
    <submittedName>
        <fullName evidence="3">Uncharacterized conserved protein YndB, AHSA1/START domain</fullName>
    </submittedName>
</protein>
<dbReference type="SUPFAM" id="SSF55961">
    <property type="entry name" value="Bet v1-like"/>
    <property type="match status" value="1"/>
</dbReference>
<comment type="similarity">
    <text evidence="1">Belongs to the AHA1 family.</text>
</comment>
<dbReference type="Pfam" id="PF08327">
    <property type="entry name" value="AHSA1"/>
    <property type="match status" value="1"/>
</dbReference>
<proteinExistence type="inferred from homology"/>
<dbReference type="CDD" id="cd07814">
    <property type="entry name" value="SRPBCC_CalC_Aha1-like"/>
    <property type="match status" value="1"/>
</dbReference>